<gene>
    <name evidence="3" type="ORF">RGQ29_006886</name>
</gene>
<evidence type="ECO:0000313" key="3">
    <source>
        <dbReference type="EMBL" id="KAK4565013.1"/>
    </source>
</evidence>
<dbReference type="InterPro" id="IPR046349">
    <property type="entry name" value="C1-like_sf"/>
</dbReference>
<dbReference type="PANTHER" id="PTHR46288:SF80">
    <property type="entry name" value="CYSTEINE_HISTIDINE-RICH C1 DOMAIN FAMILY PROTEIN"/>
    <property type="match status" value="1"/>
</dbReference>
<dbReference type="Proteomes" id="UP001324115">
    <property type="component" value="Unassembled WGS sequence"/>
</dbReference>
<proteinExistence type="predicted"/>
<dbReference type="EMBL" id="JAXUIC010000011">
    <property type="protein sequence ID" value="KAK4565013.1"/>
    <property type="molecule type" value="Genomic_DNA"/>
</dbReference>
<sequence length="191" mass="22018">MLIELPELQKIDHFSHPHSLFLHKSIVISGYANCYSCWELLSTSSKVFNCSECDFYLHKSCSLDLIEPYRDYKHILNSFHNHPLEIIYYDREVPGLVCCTLCHICCFGPTYVCFLCNFFLHQSCPELLGRSTISQNFFHKHPLIIVENKGHSLDVTDIWHPDGQNLLTVLVHPPDHPARIPPKGVKVVTTR</sequence>
<dbReference type="Pfam" id="PF03107">
    <property type="entry name" value="C1_2"/>
    <property type="match status" value="1"/>
</dbReference>
<comment type="caution">
    <text evidence="3">The sequence shown here is derived from an EMBL/GenBank/DDBJ whole genome shotgun (WGS) entry which is preliminary data.</text>
</comment>
<accession>A0AAN7E8X9</accession>
<dbReference type="InterPro" id="IPR004146">
    <property type="entry name" value="DC1"/>
</dbReference>
<name>A0AAN7E8X9_QUERU</name>
<evidence type="ECO:0000256" key="1">
    <source>
        <dbReference type="ARBA" id="ARBA00022737"/>
    </source>
</evidence>
<reference evidence="3 4" key="1">
    <citation type="journal article" date="2023" name="G3 (Bethesda)">
        <title>A haplotype-resolved chromosome-scale genome for Quercus rubra L. provides insights into the genetics of adaptive traits for red oak species.</title>
        <authorList>
            <person name="Kapoor B."/>
            <person name="Jenkins J."/>
            <person name="Schmutz J."/>
            <person name="Zhebentyayeva T."/>
            <person name="Kuelheim C."/>
            <person name="Coggeshall M."/>
            <person name="Heim C."/>
            <person name="Lasky J.R."/>
            <person name="Leites L."/>
            <person name="Islam-Faridi N."/>
            <person name="Romero-Severson J."/>
            <person name="DeLeo V.L."/>
            <person name="Lucas S.M."/>
            <person name="Lazic D."/>
            <person name="Gailing O."/>
            <person name="Carlson J."/>
            <person name="Staton M."/>
        </authorList>
    </citation>
    <scope>NUCLEOTIDE SEQUENCE [LARGE SCALE GENOMIC DNA]</scope>
    <source>
        <strain evidence="3">Pseudo-F2</strain>
    </source>
</reference>
<dbReference type="AlphaFoldDB" id="A0AAN7E8X9"/>
<evidence type="ECO:0000313" key="4">
    <source>
        <dbReference type="Proteomes" id="UP001324115"/>
    </source>
</evidence>
<organism evidence="3 4">
    <name type="scientific">Quercus rubra</name>
    <name type="common">Northern red oak</name>
    <name type="synonym">Quercus borealis</name>
    <dbReference type="NCBI Taxonomy" id="3512"/>
    <lineage>
        <taxon>Eukaryota</taxon>
        <taxon>Viridiplantae</taxon>
        <taxon>Streptophyta</taxon>
        <taxon>Embryophyta</taxon>
        <taxon>Tracheophyta</taxon>
        <taxon>Spermatophyta</taxon>
        <taxon>Magnoliopsida</taxon>
        <taxon>eudicotyledons</taxon>
        <taxon>Gunneridae</taxon>
        <taxon>Pentapetalae</taxon>
        <taxon>rosids</taxon>
        <taxon>fabids</taxon>
        <taxon>Fagales</taxon>
        <taxon>Fagaceae</taxon>
        <taxon>Quercus</taxon>
    </lineage>
</organism>
<feature type="domain" description="DC1" evidence="2">
    <location>
        <begin position="14"/>
        <end position="61"/>
    </location>
</feature>
<dbReference type="PANTHER" id="PTHR46288">
    <property type="entry name" value="PHORBOL-ESTER/DAG-TYPE DOMAIN-CONTAINING PROTEIN"/>
    <property type="match status" value="1"/>
</dbReference>
<keyword evidence="4" id="KW-1185">Reference proteome</keyword>
<dbReference type="SUPFAM" id="SSF57889">
    <property type="entry name" value="Cysteine-rich domain"/>
    <property type="match status" value="2"/>
</dbReference>
<protein>
    <recommendedName>
        <fullName evidence="2">DC1 domain-containing protein</fullName>
    </recommendedName>
</protein>
<keyword evidence="1" id="KW-0677">Repeat</keyword>
<evidence type="ECO:0000259" key="2">
    <source>
        <dbReference type="Pfam" id="PF03107"/>
    </source>
</evidence>